<dbReference type="EMBL" id="AODQ01000083">
    <property type="protein sequence ID" value="EMR01898.1"/>
    <property type="molecule type" value="Genomic_DNA"/>
</dbReference>
<dbReference type="Gene3D" id="2.60.40.740">
    <property type="match status" value="1"/>
</dbReference>
<sequence length="264" mass="26637">MKNSTIFLLAGALCLFACSEDEPQADPCLSNPPAISAATPTSASCGQANGRLVIAASGGTAPLEYSINGGAYQSSSTFENLAMGSYAISVRDANGCTASLQQSIAESSDMEVMATVTTAAGCGTSNGALTITLTGGTGPFTYSLNGSSFQADPHFTGLAAGNYTPTVRDASNCSASSPARVMSGTSYEAEVRTIIQSNCAISGCHASGTPQPDFTNLSTIQARAADIKTRTQNGSMPPPGSGVSLSQDQVAAIACWVDDGALDN</sequence>
<dbReference type="SUPFAM" id="SSF46626">
    <property type="entry name" value="Cytochrome c"/>
    <property type="match status" value="1"/>
</dbReference>
<dbReference type="RefSeq" id="WP_009196354.1">
    <property type="nucleotide sequence ID" value="NZ_AODQ01000083.1"/>
</dbReference>
<evidence type="ECO:0000313" key="3">
    <source>
        <dbReference type="Proteomes" id="UP000011910"/>
    </source>
</evidence>
<dbReference type="InterPro" id="IPR036909">
    <property type="entry name" value="Cyt_c-like_dom_sf"/>
</dbReference>
<feature type="chain" id="PRO_5004081731" description="SprB repeat-containing protein" evidence="1">
    <location>
        <begin position="20"/>
        <end position="264"/>
    </location>
</feature>
<comment type="caution">
    <text evidence="2">The sequence shown here is derived from an EMBL/GenBank/DDBJ whole genome shotgun (WGS) entry which is preliminary data.</text>
</comment>
<feature type="signal peptide" evidence="1">
    <location>
        <begin position="1"/>
        <end position="19"/>
    </location>
</feature>
<gene>
    <name evidence="2" type="ORF">ADICEAN_02967</name>
</gene>
<dbReference type="OrthoDB" id="1524994at2"/>
<evidence type="ECO:0000313" key="2">
    <source>
        <dbReference type="EMBL" id="EMR01898.1"/>
    </source>
</evidence>
<dbReference type="Pfam" id="PF13573">
    <property type="entry name" value="SprB"/>
    <property type="match status" value="2"/>
</dbReference>
<proteinExistence type="predicted"/>
<keyword evidence="1" id="KW-0732">Signal</keyword>
<dbReference type="eggNOG" id="COG3291">
    <property type="taxonomic scope" value="Bacteria"/>
</dbReference>
<dbReference type="InterPro" id="IPR025667">
    <property type="entry name" value="SprB_repeat"/>
</dbReference>
<protein>
    <recommendedName>
        <fullName evidence="4">SprB repeat-containing protein</fullName>
    </recommendedName>
</protein>
<evidence type="ECO:0008006" key="4">
    <source>
        <dbReference type="Google" id="ProtNLM"/>
    </source>
</evidence>
<reference evidence="2 3" key="1">
    <citation type="journal article" date="2013" name="Genome Announc.">
        <title>Draft Genome Sequence of Cesiribacter andamanensis Strain AMV16T, Isolated from a Soil Sample from a Mud Volcano in the Andaman Islands, India.</title>
        <authorList>
            <person name="Shivaji S."/>
            <person name="Ara S."/>
            <person name="Begum Z."/>
            <person name="Srinivas T.N."/>
            <person name="Singh A."/>
            <person name="Kumar Pinnaka A."/>
        </authorList>
    </citation>
    <scope>NUCLEOTIDE SEQUENCE [LARGE SCALE GENOMIC DNA]</scope>
    <source>
        <strain evidence="2 3">AMV16</strain>
    </source>
</reference>
<dbReference type="GO" id="GO:0020037">
    <property type="term" value="F:heme binding"/>
    <property type="evidence" value="ECO:0007669"/>
    <property type="project" value="InterPro"/>
</dbReference>
<name>M7MZP4_9BACT</name>
<keyword evidence="3" id="KW-1185">Reference proteome</keyword>
<dbReference type="AlphaFoldDB" id="M7MZP4"/>
<organism evidence="2 3">
    <name type="scientific">Cesiribacter andamanensis AMV16</name>
    <dbReference type="NCBI Taxonomy" id="1279009"/>
    <lineage>
        <taxon>Bacteria</taxon>
        <taxon>Pseudomonadati</taxon>
        <taxon>Bacteroidota</taxon>
        <taxon>Cytophagia</taxon>
        <taxon>Cytophagales</taxon>
        <taxon>Cesiribacteraceae</taxon>
        <taxon>Cesiribacter</taxon>
    </lineage>
</organism>
<evidence type="ECO:0000256" key="1">
    <source>
        <dbReference type="SAM" id="SignalP"/>
    </source>
</evidence>
<dbReference type="eggNOG" id="COG2010">
    <property type="taxonomic scope" value="Bacteria"/>
</dbReference>
<dbReference type="Proteomes" id="UP000011910">
    <property type="component" value="Unassembled WGS sequence"/>
</dbReference>
<dbReference type="STRING" id="1279009.ADICEAN_02967"/>
<dbReference type="GO" id="GO:0009055">
    <property type="term" value="F:electron transfer activity"/>
    <property type="evidence" value="ECO:0007669"/>
    <property type="project" value="InterPro"/>
</dbReference>
<accession>M7MZP4</accession>